<proteinExistence type="predicted"/>
<sequence>MPYCMKIIMRSRNANIEKKDSNITDIDVCQIYII</sequence>
<evidence type="ECO:0000313" key="1">
    <source>
        <dbReference type="EMBL" id="QHT14201.1"/>
    </source>
</evidence>
<organism evidence="1">
    <name type="scientific">viral metagenome</name>
    <dbReference type="NCBI Taxonomy" id="1070528"/>
    <lineage>
        <taxon>unclassified sequences</taxon>
        <taxon>metagenomes</taxon>
        <taxon>organismal metagenomes</taxon>
    </lineage>
</organism>
<reference evidence="1" key="1">
    <citation type="journal article" date="2020" name="Nature">
        <title>Giant virus diversity and host interactions through global metagenomics.</title>
        <authorList>
            <person name="Schulz F."/>
            <person name="Roux S."/>
            <person name="Paez-Espino D."/>
            <person name="Jungbluth S."/>
            <person name="Walsh D.A."/>
            <person name="Denef V.J."/>
            <person name="McMahon K.D."/>
            <person name="Konstantinidis K.T."/>
            <person name="Eloe-Fadrosh E.A."/>
            <person name="Kyrpides N.C."/>
            <person name="Woyke T."/>
        </authorList>
    </citation>
    <scope>NUCLEOTIDE SEQUENCE</scope>
    <source>
        <strain evidence="1">GVMAG-M-3300023174-137</strain>
    </source>
</reference>
<name>A0A6C0DCU1_9ZZZZ</name>
<dbReference type="EMBL" id="MN739580">
    <property type="protein sequence ID" value="QHT14201.1"/>
    <property type="molecule type" value="Genomic_DNA"/>
</dbReference>
<protein>
    <submittedName>
        <fullName evidence="1">Uncharacterized protein</fullName>
    </submittedName>
</protein>
<accession>A0A6C0DCU1</accession>
<dbReference type="AlphaFoldDB" id="A0A6C0DCU1"/>